<proteinExistence type="predicted"/>
<dbReference type="AlphaFoldDB" id="G5ADK9"/>
<dbReference type="EMBL" id="JH159164">
    <property type="protein sequence ID" value="EGZ06262.1"/>
    <property type="molecule type" value="Genomic_DNA"/>
</dbReference>
<evidence type="ECO:0000313" key="1">
    <source>
        <dbReference type="EMBL" id="EGZ06262.1"/>
    </source>
</evidence>
<dbReference type="KEGG" id="psoj:PHYSODRAFT_566045"/>
<name>G5ADK9_PHYSP</name>
<dbReference type="OMA" id="QQYASHR"/>
<keyword evidence="2" id="KW-1185">Reference proteome</keyword>
<sequence length="329" mass="35785">MSSETDCRSTPSSSTFLDASAPVHPACVTTLPPSSTASTAAANAQPVHEFTGTTIFAPPPAPTYRYAISLKHDRLRIWLEDCDSKKQWSTSELGIEAYVDPTNAIPDATASDYLECFREVMNSAGEGVGKIASTFSRVKGDTFRLEIAVAIQVLRKSRVMSYAFVLEPISVERIDVLESRMRDMQGEMDKLRLEGDTKSATLQTEIRNEQETVVFAQSVGTSRVGDIIRWNSSSPTSVFGDDGSIRMPLPGLYQILTVVNHQANRPAEAIQLMKGSACIQVACSGYAQGNLCSTSLMCVTRIDKNDQLTVKCPTEVVSSSAITLIRLGR</sequence>
<dbReference type="Proteomes" id="UP000002640">
    <property type="component" value="Unassembled WGS sequence"/>
</dbReference>
<dbReference type="GeneID" id="20663939"/>
<reference evidence="1 2" key="1">
    <citation type="journal article" date="2006" name="Science">
        <title>Phytophthora genome sequences uncover evolutionary origins and mechanisms of pathogenesis.</title>
        <authorList>
            <person name="Tyler B.M."/>
            <person name="Tripathy S."/>
            <person name="Zhang X."/>
            <person name="Dehal P."/>
            <person name="Jiang R.H."/>
            <person name="Aerts A."/>
            <person name="Arredondo F.D."/>
            <person name="Baxter L."/>
            <person name="Bensasson D."/>
            <person name="Beynon J.L."/>
            <person name="Chapman J."/>
            <person name="Damasceno C.M."/>
            <person name="Dorrance A.E."/>
            <person name="Dou D."/>
            <person name="Dickerman A.W."/>
            <person name="Dubchak I.L."/>
            <person name="Garbelotto M."/>
            <person name="Gijzen M."/>
            <person name="Gordon S.G."/>
            <person name="Govers F."/>
            <person name="Grunwald N.J."/>
            <person name="Huang W."/>
            <person name="Ivors K.L."/>
            <person name="Jones R.W."/>
            <person name="Kamoun S."/>
            <person name="Krampis K."/>
            <person name="Lamour K.H."/>
            <person name="Lee M.K."/>
            <person name="McDonald W.H."/>
            <person name="Medina M."/>
            <person name="Meijer H.J."/>
            <person name="Nordberg E.K."/>
            <person name="Maclean D.J."/>
            <person name="Ospina-Giraldo M.D."/>
            <person name="Morris P.F."/>
            <person name="Phuntumart V."/>
            <person name="Putnam N.H."/>
            <person name="Rash S."/>
            <person name="Rose J.K."/>
            <person name="Sakihama Y."/>
            <person name="Salamov A.A."/>
            <person name="Savidor A."/>
            <person name="Scheuring C.F."/>
            <person name="Smith B.M."/>
            <person name="Sobral B.W."/>
            <person name="Terry A."/>
            <person name="Torto-Alalibo T.A."/>
            <person name="Win J."/>
            <person name="Xu Z."/>
            <person name="Zhang H."/>
            <person name="Grigoriev I.V."/>
            <person name="Rokhsar D.S."/>
            <person name="Boore J.L."/>
        </authorList>
    </citation>
    <scope>NUCLEOTIDE SEQUENCE [LARGE SCALE GENOMIC DNA]</scope>
    <source>
        <strain evidence="1 2">P6497</strain>
    </source>
</reference>
<organism evidence="1 2">
    <name type="scientific">Phytophthora sojae (strain P6497)</name>
    <name type="common">Soybean stem and root rot agent</name>
    <name type="synonym">Phytophthora megasperma f. sp. glycines</name>
    <dbReference type="NCBI Taxonomy" id="1094619"/>
    <lineage>
        <taxon>Eukaryota</taxon>
        <taxon>Sar</taxon>
        <taxon>Stramenopiles</taxon>
        <taxon>Oomycota</taxon>
        <taxon>Peronosporomycetes</taxon>
        <taxon>Peronosporales</taxon>
        <taxon>Peronosporaceae</taxon>
        <taxon>Phytophthora</taxon>
    </lineage>
</organism>
<protein>
    <recommendedName>
        <fullName evidence="3">C1q domain-containing protein</fullName>
    </recommendedName>
</protein>
<evidence type="ECO:0000313" key="2">
    <source>
        <dbReference type="Proteomes" id="UP000002640"/>
    </source>
</evidence>
<dbReference type="RefSeq" id="XP_009538159.1">
    <property type="nucleotide sequence ID" value="XM_009539864.1"/>
</dbReference>
<gene>
    <name evidence="1" type="ORF">PHYSODRAFT_566045</name>
</gene>
<evidence type="ECO:0008006" key="3">
    <source>
        <dbReference type="Google" id="ProtNLM"/>
    </source>
</evidence>
<accession>G5ADK9</accession>
<dbReference type="InParanoid" id="G5ADK9"/>